<comment type="caution">
    <text evidence="1">The sequence shown here is derived from an EMBL/GenBank/DDBJ whole genome shotgun (WGS) entry which is preliminary data.</text>
</comment>
<dbReference type="RefSeq" id="WP_253671916.1">
    <property type="nucleotide sequence ID" value="NZ_JAMTCP010000035.1"/>
</dbReference>
<evidence type="ECO:0000313" key="2">
    <source>
        <dbReference type="Proteomes" id="UP001205311"/>
    </source>
</evidence>
<dbReference type="EMBL" id="JAMTCP010000035">
    <property type="protein sequence ID" value="MCP2261078.1"/>
    <property type="molecule type" value="Genomic_DNA"/>
</dbReference>
<organism evidence="1 2">
    <name type="scientific">Streptoalloteichus tenebrarius (strain ATCC 17920 / DSM 40477 / JCM 4838 / CBS 697.72 / NBRC 16177 / NCIMB 11028 / NRRL B-12390 / A12253. 1 / ISP 5477)</name>
    <name type="common">Streptomyces tenebrarius</name>
    <dbReference type="NCBI Taxonomy" id="1933"/>
    <lineage>
        <taxon>Bacteria</taxon>
        <taxon>Bacillati</taxon>
        <taxon>Actinomycetota</taxon>
        <taxon>Actinomycetes</taxon>
        <taxon>Pseudonocardiales</taxon>
        <taxon>Pseudonocardiaceae</taxon>
        <taxon>Streptoalloteichus</taxon>
    </lineage>
</organism>
<reference evidence="1 2" key="1">
    <citation type="submission" date="2022-06" db="EMBL/GenBank/DDBJ databases">
        <title>Genomic Encyclopedia of Archaeal and Bacterial Type Strains, Phase II (KMG-II): from individual species to whole genera.</title>
        <authorList>
            <person name="Goeker M."/>
        </authorList>
    </citation>
    <scope>NUCLEOTIDE SEQUENCE [LARGE SCALE GENOMIC DNA]</scope>
    <source>
        <strain evidence="1 2">DSM 40477</strain>
    </source>
</reference>
<sequence length="350" mass="37366">MPITLAQAQINSQSDVDYAVIDQLRRYSWLLDQIVWDDVVTPGTNGGSLEYAYTRLVTAAPAAFRAINAEYSPGQATRQRYSAALKPLGGAFQVDRALADLGPAATNEISFQMQQLLVSVRTRFQQELILGDTAVDSLGFDGLSKALAGSTTEFFPGSTTRYVDWTSPALTSVDKAHDAMDVLDEWLSTIMPSQTGGATGQPGDVPPGVKAILGNTKSITRVRSIARRAAMHTAAKDDLGRTVERYGEWVLVDIGDRVDGASPIIPIETRDPDGAGSGGNISGLTDLYAVSFGLDALHAASPAGRPLVRTWLPDYERSGAVKTGEVEMGPVAMVLKKSRAAGVLRNVKVQ</sequence>
<protein>
    <recommendedName>
        <fullName evidence="3">Phage major capsid protein</fullName>
    </recommendedName>
</protein>
<dbReference type="NCBIfam" id="NF045672">
    <property type="entry name" value="MCP_gp7_epsi_15"/>
    <property type="match status" value="1"/>
</dbReference>
<proteinExistence type="predicted"/>
<name>A0ABT1HZW6_STRSD</name>
<dbReference type="Proteomes" id="UP001205311">
    <property type="component" value="Unassembled WGS sequence"/>
</dbReference>
<keyword evidence="2" id="KW-1185">Reference proteome</keyword>
<accession>A0ABT1HZW6</accession>
<gene>
    <name evidence="1" type="ORF">LX15_004798</name>
</gene>
<evidence type="ECO:0000313" key="1">
    <source>
        <dbReference type="EMBL" id="MCP2261078.1"/>
    </source>
</evidence>
<evidence type="ECO:0008006" key="3">
    <source>
        <dbReference type="Google" id="ProtNLM"/>
    </source>
</evidence>
<dbReference type="InterPro" id="IPR048813">
    <property type="entry name" value="GP7-like"/>
</dbReference>